<dbReference type="PROSITE" id="PS00409">
    <property type="entry name" value="PROKAR_NTER_METHYL"/>
    <property type="match status" value="1"/>
</dbReference>
<dbReference type="InterPro" id="IPR012902">
    <property type="entry name" value="N_methyl_site"/>
</dbReference>
<dbReference type="RefSeq" id="WP_148987788.1">
    <property type="nucleotide sequence ID" value="NZ_VTEV01000003.1"/>
</dbReference>
<evidence type="ECO:0000313" key="5">
    <source>
        <dbReference type="Proteomes" id="UP000322524"/>
    </source>
</evidence>
<reference evidence="4 5" key="1">
    <citation type="submission" date="2019-08" db="EMBL/GenBank/DDBJ databases">
        <title>Bacillus genomes from the desert of Cuatro Cienegas, Coahuila.</title>
        <authorList>
            <person name="Olmedo-Alvarez G."/>
        </authorList>
    </citation>
    <scope>NUCLEOTIDE SEQUENCE [LARGE SCALE GENOMIC DNA]</scope>
    <source>
        <strain evidence="4 5">CH28_1T</strain>
    </source>
</reference>
<dbReference type="EMBL" id="VTEV01000003">
    <property type="protein sequence ID" value="TYS68944.1"/>
    <property type="molecule type" value="Genomic_DNA"/>
</dbReference>
<dbReference type="Pfam" id="PF07963">
    <property type="entry name" value="N_methyl"/>
    <property type="match status" value="1"/>
</dbReference>
<name>A0A5D4T472_9BACI</name>
<keyword evidence="2" id="KW-0178">Competence</keyword>
<dbReference type="AlphaFoldDB" id="A0A5D4T472"/>
<evidence type="ECO:0000256" key="3">
    <source>
        <dbReference type="SAM" id="Phobius"/>
    </source>
</evidence>
<keyword evidence="3" id="KW-0472">Membrane</keyword>
<sequence>MLQKCRKMLKNEKGLTLIELLAVVVILGIIAAIAIPSISNIIENSREDAHEASAQQVMSAARLALINEPALATGTTLDIADITEYLENFDSSEYSSIVINISGDKVTSVVLTPTGKSAITVEPKTTTEIEED</sequence>
<accession>A0A5D4T472</accession>
<comment type="caution">
    <text evidence="4">The sequence shown here is derived from an EMBL/GenBank/DDBJ whole genome shotgun (WGS) entry which is preliminary data.</text>
</comment>
<gene>
    <name evidence="4" type="ORF">FZC76_08425</name>
</gene>
<dbReference type="Gene3D" id="3.30.700.10">
    <property type="entry name" value="Glycoprotein, Type 4 Pilin"/>
    <property type="match status" value="1"/>
</dbReference>
<keyword evidence="3" id="KW-0812">Transmembrane</keyword>
<dbReference type="InterPro" id="IPR045584">
    <property type="entry name" value="Pilin-like"/>
</dbReference>
<dbReference type="PANTHER" id="PTHR30093">
    <property type="entry name" value="GENERAL SECRETION PATHWAY PROTEIN G"/>
    <property type="match status" value="1"/>
</dbReference>
<organism evidence="4 5">
    <name type="scientific">Sutcliffiella horikoshii</name>
    <dbReference type="NCBI Taxonomy" id="79883"/>
    <lineage>
        <taxon>Bacteria</taxon>
        <taxon>Bacillati</taxon>
        <taxon>Bacillota</taxon>
        <taxon>Bacilli</taxon>
        <taxon>Bacillales</taxon>
        <taxon>Bacillaceae</taxon>
        <taxon>Sutcliffiella</taxon>
    </lineage>
</organism>
<protein>
    <submittedName>
        <fullName evidence="4">Prepilin-type N-terminal cleavage/methylation domain-containing protein</fullName>
    </submittedName>
</protein>
<keyword evidence="3" id="KW-1133">Transmembrane helix</keyword>
<comment type="subcellular location">
    <subcellularLocation>
        <location evidence="1">Cell surface</location>
    </subcellularLocation>
</comment>
<dbReference type="GO" id="GO:0030420">
    <property type="term" value="P:establishment of competence for transformation"/>
    <property type="evidence" value="ECO:0007669"/>
    <property type="project" value="UniProtKB-KW"/>
</dbReference>
<feature type="transmembrane region" description="Helical" evidence="3">
    <location>
        <begin position="20"/>
        <end position="38"/>
    </location>
</feature>
<dbReference type="GO" id="GO:0009986">
    <property type="term" value="C:cell surface"/>
    <property type="evidence" value="ECO:0007669"/>
    <property type="project" value="UniProtKB-SubCell"/>
</dbReference>
<dbReference type="SUPFAM" id="SSF54523">
    <property type="entry name" value="Pili subunits"/>
    <property type="match status" value="1"/>
</dbReference>
<evidence type="ECO:0000256" key="1">
    <source>
        <dbReference type="ARBA" id="ARBA00004241"/>
    </source>
</evidence>
<dbReference type="OrthoDB" id="2454081at2"/>
<evidence type="ECO:0000313" key="4">
    <source>
        <dbReference type="EMBL" id="TYS68944.1"/>
    </source>
</evidence>
<dbReference type="NCBIfam" id="TIGR02532">
    <property type="entry name" value="IV_pilin_GFxxxE"/>
    <property type="match status" value="1"/>
</dbReference>
<dbReference type="Proteomes" id="UP000322524">
    <property type="component" value="Unassembled WGS sequence"/>
</dbReference>
<evidence type="ECO:0000256" key="2">
    <source>
        <dbReference type="ARBA" id="ARBA00023287"/>
    </source>
</evidence>
<proteinExistence type="predicted"/>